<name>A0A0S8FQU4_UNCW3</name>
<feature type="region of interest" description="Disordered" evidence="1">
    <location>
        <begin position="188"/>
        <end position="209"/>
    </location>
</feature>
<gene>
    <name evidence="2" type="ORF">AMJ83_08215</name>
</gene>
<feature type="compositionally biased region" description="Basic and acidic residues" evidence="1">
    <location>
        <begin position="190"/>
        <end position="200"/>
    </location>
</feature>
<accession>A0A0S8FQU4</accession>
<evidence type="ECO:0000256" key="1">
    <source>
        <dbReference type="SAM" id="MobiDB-lite"/>
    </source>
</evidence>
<evidence type="ECO:0000313" key="2">
    <source>
        <dbReference type="EMBL" id="KPK63136.1"/>
    </source>
</evidence>
<protein>
    <submittedName>
        <fullName evidence="2">Uncharacterized protein</fullName>
    </submittedName>
</protein>
<dbReference type="Proteomes" id="UP000051373">
    <property type="component" value="Unassembled WGS sequence"/>
</dbReference>
<reference evidence="2 3" key="1">
    <citation type="journal article" date="2015" name="Microbiome">
        <title>Genomic resolution of linkages in carbon, nitrogen, and sulfur cycling among widespread estuary sediment bacteria.</title>
        <authorList>
            <person name="Baker B.J."/>
            <person name="Lazar C.S."/>
            <person name="Teske A.P."/>
            <person name="Dick G.J."/>
        </authorList>
    </citation>
    <scope>NUCLEOTIDE SEQUENCE [LARGE SCALE GENOMIC DNA]</scope>
    <source>
        <strain evidence="2">SM23_42</strain>
    </source>
</reference>
<sequence>MILLIEPNRKIRKRICDLLSRERIIAVGTYPETLEMIAKFQKRLNLIISNIRVLDDILHRQTLFRLCEKLYIDIPPMLAIHRKGDDKIKRKFEEEYKECELIKYDGDDNSFPERYITAVKDLYPEVIAEIDKANESWLRGEELEAAVDPREWLVKEGFLDAFESSKYGKMAKELEQMLPLLKRMLATAQSEEKTKPKTEQARANQKKHYSELRKKLASFVKYIKDLDAKT</sequence>
<comment type="caution">
    <text evidence="2">The sequence shown here is derived from an EMBL/GenBank/DDBJ whole genome shotgun (WGS) entry which is preliminary data.</text>
</comment>
<dbReference type="AlphaFoldDB" id="A0A0S8FQU4"/>
<dbReference type="STRING" id="1703779.AMJ83_08215"/>
<evidence type="ECO:0000313" key="3">
    <source>
        <dbReference type="Proteomes" id="UP000051373"/>
    </source>
</evidence>
<dbReference type="EMBL" id="LJUJ01000018">
    <property type="protein sequence ID" value="KPK63136.1"/>
    <property type="molecule type" value="Genomic_DNA"/>
</dbReference>
<organism evidence="2 3">
    <name type="scientific">candidate division WOR_3 bacterium SM23_42</name>
    <dbReference type="NCBI Taxonomy" id="1703779"/>
    <lineage>
        <taxon>Bacteria</taxon>
        <taxon>Bacteria division WOR-3</taxon>
    </lineage>
</organism>
<proteinExistence type="predicted"/>